<evidence type="ECO:0000256" key="4">
    <source>
        <dbReference type="SAM" id="Phobius"/>
    </source>
</evidence>
<dbReference type="InterPro" id="IPR000504">
    <property type="entry name" value="RRM_dom"/>
</dbReference>
<dbReference type="Pfam" id="PF00076">
    <property type="entry name" value="RRM_1"/>
    <property type="match status" value="1"/>
</dbReference>
<evidence type="ECO:0000256" key="3">
    <source>
        <dbReference type="SAM" id="MobiDB-lite"/>
    </source>
</evidence>
<sequence>MSNITKQLAVTVILAVVVFILLPVLGLQLETNIALAAGVLIGGFIVSFIPSSSDSDSTDSPQVYKGASKTLYVGNLPYRANEAAVRELFSKHAKVVSVRLMRDRNTGKRKGFGFVEIAEKDAENAISALNDAEFQQRTLKVREAKDRPAPQQQDDAKLATE</sequence>
<evidence type="ECO:0000256" key="2">
    <source>
        <dbReference type="ARBA" id="ARBA00022884"/>
    </source>
</evidence>
<feature type="domain" description="RRM" evidence="5">
    <location>
        <begin position="69"/>
        <end position="146"/>
    </location>
</feature>
<keyword evidence="7" id="KW-1185">Reference proteome</keyword>
<name>A0A2S0VXS9_9ALTE</name>
<protein>
    <submittedName>
        <fullName evidence="6">RNA-binding protein</fullName>
    </submittedName>
</protein>
<dbReference type="InterPro" id="IPR012677">
    <property type="entry name" value="Nucleotide-bd_a/b_plait_sf"/>
</dbReference>
<dbReference type="GO" id="GO:0003723">
    <property type="term" value="F:RNA binding"/>
    <property type="evidence" value="ECO:0007669"/>
    <property type="project" value="UniProtKB-KW"/>
</dbReference>
<dbReference type="OrthoDB" id="9798855at2"/>
<dbReference type="SMART" id="SM00360">
    <property type="entry name" value="RRM"/>
    <property type="match status" value="1"/>
</dbReference>
<dbReference type="InterPro" id="IPR035979">
    <property type="entry name" value="RBD_domain_sf"/>
</dbReference>
<evidence type="ECO:0000256" key="1">
    <source>
        <dbReference type="ARBA" id="ARBA00022737"/>
    </source>
</evidence>
<dbReference type="PANTHER" id="PTHR23236">
    <property type="entry name" value="EUKARYOTIC TRANSLATION INITIATION FACTOR 4B/4H"/>
    <property type="match status" value="1"/>
</dbReference>
<dbReference type="SUPFAM" id="SSF54928">
    <property type="entry name" value="RNA-binding domain, RBD"/>
    <property type="match status" value="1"/>
</dbReference>
<keyword evidence="4" id="KW-0812">Transmembrane</keyword>
<proteinExistence type="predicted"/>
<evidence type="ECO:0000313" key="7">
    <source>
        <dbReference type="Proteomes" id="UP000244441"/>
    </source>
</evidence>
<reference evidence="6 7" key="1">
    <citation type="submission" date="2018-01" db="EMBL/GenBank/DDBJ databases">
        <title>Genome sequence of a Cantenovulum-like bacteria.</title>
        <authorList>
            <person name="Tan W.R."/>
            <person name="Lau N.-S."/>
            <person name="Go F."/>
            <person name="Amirul A.-A.A."/>
        </authorList>
    </citation>
    <scope>NUCLEOTIDE SEQUENCE [LARGE SCALE GENOMIC DNA]</scope>
    <source>
        <strain evidence="6 7">CCB-QB4</strain>
    </source>
</reference>
<organism evidence="6 7">
    <name type="scientific">Saccharobesus litoralis</name>
    <dbReference type="NCBI Taxonomy" id="2172099"/>
    <lineage>
        <taxon>Bacteria</taxon>
        <taxon>Pseudomonadati</taxon>
        <taxon>Pseudomonadota</taxon>
        <taxon>Gammaproteobacteria</taxon>
        <taxon>Alteromonadales</taxon>
        <taxon>Alteromonadaceae</taxon>
        <taxon>Saccharobesus</taxon>
    </lineage>
</organism>
<keyword evidence="2" id="KW-0694">RNA-binding</keyword>
<keyword evidence="4" id="KW-0472">Membrane</keyword>
<keyword evidence="4" id="KW-1133">Transmembrane helix</keyword>
<dbReference type="Proteomes" id="UP000244441">
    <property type="component" value="Chromosome"/>
</dbReference>
<dbReference type="PROSITE" id="PS50102">
    <property type="entry name" value="RRM"/>
    <property type="match status" value="1"/>
</dbReference>
<dbReference type="RefSeq" id="WP_108605039.1">
    <property type="nucleotide sequence ID" value="NZ_CP026604.1"/>
</dbReference>
<gene>
    <name evidence="6" type="ORF">C2869_11560</name>
</gene>
<evidence type="ECO:0000259" key="5">
    <source>
        <dbReference type="PROSITE" id="PS50102"/>
    </source>
</evidence>
<dbReference type="EMBL" id="CP026604">
    <property type="protein sequence ID" value="AWB68998.1"/>
    <property type="molecule type" value="Genomic_DNA"/>
</dbReference>
<evidence type="ECO:0000313" key="6">
    <source>
        <dbReference type="EMBL" id="AWB68998.1"/>
    </source>
</evidence>
<feature type="transmembrane region" description="Helical" evidence="4">
    <location>
        <begin position="7"/>
        <end position="27"/>
    </location>
</feature>
<accession>A0A2S0VXS9</accession>
<dbReference type="KEGG" id="cate:C2869_11560"/>
<feature type="transmembrane region" description="Helical" evidence="4">
    <location>
        <begin position="33"/>
        <end position="50"/>
    </location>
</feature>
<keyword evidence="1" id="KW-0677">Repeat</keyword>
<dbReference type="PANTHER" id="PTHR23236:SF119">
    <property type="entry name" value="NUCLEAR RNA-BINDING PROTEIN SART-3"/>
    <property type="match status" value="1"/>
</dbReference>
<feature type="region of interest" description="Disordered" evidence="3">
    <location>
        <begin position="141"/>
        <end position="161"/>
    </location>
</feature>
<dbReference type="AlphaFoldDB" id="A0A2S0VXS9"/>
<dbReference type="Gene3D" id="3.30.70.330">
    <property type="match status" value="1"/>
</dbReference>